<proteinExistence type="predicted"/>
<gene>
    <name evidence="1" type="ORF">B1991_05395</name>
</gene>
<accession>A0A4S3KIB7</accession>
<sequence>MPMPFRQHMDVLSKSPAPAHGLAGQARAWMPELRQRMERLPDAQQAPSGVLFLFGYFLFEHAKRK</sequence>
<comment type="caution">
    <text evidence="1">The sequence shown here is derived from an EMBL/GenBank/DDBJ whole genome shotgun (WGS) entry which is preliminary data.</text>
</comment>
<evidence type="ECO:0000313" key="2">
    <source>
        <dbReference type="Proteomes" id="UP000306317"/>
    </source>
</evidence>
<reference evidence="1 2" key="1">
    <citation type="submission" date="2017-02" db="EMBL/GenBank/DDBJ databases">
        <title>Whole genome sequencing of Rhodanobacter lindaniclasticus DSM 17932.</title>
        <authorList>
            <person name="Kumar S."/>
            <person name="Patil P."/>
            <person name="Patil P.B."/>
        </authorList>
    </citation>
    <scope>NUCLEOTIDE SEQUENCE [LARGE SCALE GENOMIC DNA]</scope>
    <source>
        <strain evidence="1 2">DSM 17932</strain>
    </source>
</reference>
<organism evidence="1 2">
    <name type="scientific">Rhodanobacter lindaniclasticus</name>
    <dbReference type="NCBI Taxonomy" id="75310"/>
    <lineage>
        <taxon>Bacteria</taxon>
        <taxon>Pseudomonadati</taxon>
        <taxon>Pseudomonadota</taxon>
        <taxon>Gammaproteobacteria</taxon>
        <taxon>Lysobacterales</taxon>
        <taxon>Rhodanobacteraceae</taxon>
        <taxon>Rhodanobacter</taxon>
    </lineage>
</organism>
<dbReference type="AlphaFoldDB" id="A0A4S3KIB7"/>
<dbReference type="Proteomes" id="UP000306317">
    <property type="component" value="Unassembled WGS sequence"/>
</dbReference>
<dbReference type="EMBL" id="MWIO01000015">
    <property type="protein sequence ID" value="THD08487.1"/>
    <property type="molecule type" value="Genomic_DNA"/>
</dbReference>
<name>A0A4S3KIB7_9GAMM</name>
<protein>
    <submittedName>
        <fullName evidence="1">Uncharacterized protein</fullName>
    </submittedName>
</protein>
<keyword evidence="2" id="KW-1185">Reference proteome</keyword>
<evidence type="ECO:0000313" key="1">
    <source>
        <dbReference type="EMBL" id="THD08487.1"/>
    </source>
</evidence>